<evidence type="ECO:0000313" key="8">
    <source>
        <dbReference type="EMBL" id="GAL83250.1"/>
    </source>
</evidence>
<dbReference type="GO" id="GO:0003856">
    <property type="term" value="F:3-dehydroquinate synthase activity"/>
    <property type="evidence" value="ECO:0007669"/>
    <property type="project" value="TreeGrafter"/>
</dbReference>
<dbReference type="Gene3D" id="1.20.1090.10">
    <property type="entry name" value="Dehydroquinate synthase-like - alpha domain"/>
    <property type="match status" value="1"/>
</dbReference>
<keyword evidence="5" id="KW-0456">Lyase</keyword>
<dbReference type="InterPro" id="IPR056179">
    <property type="entry name" value="DHQS_C"/>
</dbReference>
<dbReference type="SUPFAM" id="SSF56796">
    <property type="entry name" value="Dehydroquinate synthase-like"/>
    <property type="match status" value="1"/>
</dbReference>
<dbReference type="GO" id="GO:0008652">
    <property type="term" value="P:amino acid biosynthetic process"/>
    <property type="evidence" value="ECO:0007669"/>
    <property type="project" value="UniProtKB-KW"/>
</dbReference>
<dbReference type="Proteomes" id="UP000030185">
    <property type="component" value="Unassembled WGS sequence"/>
</dbReference>
<dbReference type="CDD" id="cd08198">
    <property type="entry name" value="DHQS-like"/>
    <property type="match status" value="1"/>
</dbReference>
<evidence type="ECO:0000256" key="2">
    <source>
        <dbReference type="ARBA" id="ARBA00022605"/>
    </source>
</evidence>
<organism evidence="8 9">
    <name type="scientific">Sporocytophaga myxococcoides</name>
    <dbReference type="NCBI Taxonomy" id="153721"/>
    <lineage>
        <taxon>Bacteria</taxon>
        <taxon>Pseudomonadati</taxon>
        <taxon>Bacteroidota</taxon>
        <taxon>Cytophagia</taxon>
        <taxon>Cytophagales</taxon>
        <taxon>Cytophagaceae</taxon>
        <taxon>Sporocytophaga</taxon>
    </lineage>
</organism>
<dbReference type="STRING" id="153721.MYP_476"/>
<dbReference type="PANTHER" id="PTHR43622">
    <property type="entry name" value="3-DEHYDROQUINATE SYNTHASE"/>
    <property type="match status" value="1"/>
</dbReference>
<evidence type="ECO:0000259" key="7">
    <source>
        <dbReference type="Pfam" id="PF24621"/>
    </source>
</evidence>
<feature type="domain" description="3-dehydroquinate synthase C-terminal" evidence="7">
    <location>
        <begin position="192"/>
        <end position="313"/>
    </location>
</feature>
<keyword evidence="3" id="KW-0520">NAD</keyword>
<evidence type="ECO:0000256" key="3">
    <source>
        <dbReference type="ARBA" id="ARBA00023027"/>
    </source>
</evidence>
<dbReference type="NCBIfam" id="NF004852">
    <property type="entry name" value="PRK06203.1"/>
    <property type="match status" value="1"/>
</dbReference>
<keyword evidence="9" id="KW-1185">Reference proteome</keyword>
<name>A0A098L8U5_9BACT</name>
<dbReference type="PANTHER" id="PTHR43622:SF7">
    <property type="entry name" value="3-DEHYDROQUINATE SYNTHASE, CHLOROPLASTIC"/>
    <property type="match status" value="1"/>
</dbReference>
<comment type="cofactor">
    <cofactor evidence="1">
        <name>NAD(+)</name>
        <dbReference type="ChEBI" id="CHEBI:57540"/>
    </cofactor>
</comment>
<evidence type="ECO:0000259" key="6">
    <source>
        <dbReference type="Pfam" id="PF01761"/>
    </source>
</evidence>
<proteinExistence type="predicted"/>
<dbReference type="EMBL" id="BBLT01000001">
    <property type="protein sequence ID" value="GAL83250.1"/>
    <property type="molecule type" value="Genomic_DNA"/>
</dbReference>
<dbReference type="AlphaFoldDB" id="A0A098L8U5"/>
<feature type="domain" description="3-dehydroquinate synthase N-terminal" evidence="6">
    <location>
        <begin position="77"/>
        <end position="189"/>
    </location>
</feature>
<evidence type="ECO:0000256" key="1">
    <source>
        <dbReference type="ARBA" id="ARBA00001911"/>
    </source>
</evidence>
<dbReference type="Gene3D" id="3.40.50.1970">
    <property type="match status" value="1"/>
</dbReference>
<evidence type="ECO:0000256" key="4">
    <source>
        <dbReference type="ARBA" id="ARBA00023141"/>
    </source>
</evidence>
<dbReference type="InterPro" id="IPR030960">
    <property type="entry name" value="DHQS/DOIS_N"/>
</dbReference>
<protein>
    <submittedName>
        <fullName evidence="8">3-dehydroquinate synthase</fullName>
    </submittedName>
</protein>
<reference evidence="8 9" key="1">
    <citation type="submission" date="2014-09" db="EMBL/GenBank/DDBJ databases">
        <title>Sporocytophaga myxococcoides PG-01 genome sequencing.</title>
        <authorList>
            <person name="Liu L."/>
            <person name="Gao P.J."/>
            <person name="Chen G.J."/>
            <person name="Wang L.S."/>
        </authorList>
    </citation>
    <scope>NUCLEOTIDE SEQUENCE [LARGE SCALE GENOMIC DNA]</scope>
    <source>
        <strain evidence="8 9">PG-01</strain>
    </source>
</reference>
<comment type="caution">
    <text evidence="8">The sequence shown here is derived from an EMBL/GenBank/DDBJ whole genome shotgun (WGS) entry which is preliminary data.</text>
</comment>
<gene>
    <name evidence="8" type="ORF">MYP_476</name>
</gene>
<sequence length="387" mass="43822">MKSLQQSFLVPFTYSVFFTEDIFEERNHILKGLINKSPDEKVLVIYDENVLCKSDNLLADTNQYFEKNLPGQLTEVMILPGGEAIKNETGRVNEILEAIERGKLSRHSYIIVVGGGALLDLAGYAASIAHRGIRLIRIPTTVLAQNDSGVGVKNSVNYFNKKNFLGCFAPPYAVINDRKFLMTLEQRDWIAGIAEAIKVSLIKDEEFFYFILSNASSLVAKDQDIMQELIYRCAELHMQHIGGDDPFERGSSRPLDFGHWAAHKLEQMDMYQIRHGEAVAVGIVLDVTISYLRNYISQKSWYQIFDCINQCGFKDIIATYLPFLITNYLELEKGLHEFREHLGGKLTIMLLAAIGKGIEVGTIEGEEILRSLKYANSYYPKNEISQL</sequence>
<evidence type="ECO:0000256" key="5">
    <source>
        <dbReference type="ARBA" id="ARBA00023239"/>
    </source>
</evidence>
<accession>A0A098L8U5</accession>
<keyword evidence="4" id="KW-0057">Aromatic amino acid biosynthesis</keyword>
<keyword evidence="2" id="KW-0028">Amino-acid biosynthesis</keyword>
<dbReference type="RefSeq" id="WP_045457850.1">
    <property type="nucleotide sequence ID" value="NZ_BBLT01000001.1"/>
</dbReference>
<evidence type="ECO:0000313" key="9">
    <source>
        <dbReference type="Proteomes" id="UP000030185"/>
    </source>
</evidence>
<dbReference type="Pfam" id="PF24621">
    <property type="entry name" value="DHQS_C"/>
    <property type="match status" value="1"/>
</dbReference>
<dbReference type="OrthoDB" id="9806583at2"/>
<dbReference type="GO" id="GO:0009073">
    <property type="term" value="P:aromatic amino acid family biosynthetic process"/>
    <property type="evidence" value="ECO:0007669"/>
    <property type="project" value="UniProtKB-KW"/>
</dbReference>
<dbReference type="eggNOG" id="COG0337">
    <property type="taxonomic scope" value="Bacteria"/>
</dbReference>
<dbReference type="InterPro" id="IPR050071">
    <property type="entry name" value="Dehydroquinate_synthase"/>
</dbReference>
<dbReference type="Pfam" id="PF01761">
    <property type="entry name" value="DHQ_synthase"/>
    <property type="match status" value="1"/>
</dbReference>